<name>A0A1H2VF37_9PSED</name>
<evidence type="ECO:0000256" key="3">
    <source>
        <dbReference type="ARBA" id="ARBA00022763"/>
    </source>
</evidence>
<reference evidence="8" key="1">
    <citation type="submission" date="2016-10" db="EMBL/GenBank/DDBJ databases">
        <authorList>
            <person name="Varghese N."/>
            <person name="Submissions S."/>
        </authorList>
    </citation>
    <scope>NUCLEOTIDE SEQUENCE [LARGE SCALE GENOMIC DNA]</scope>
    <source>
        <strain evidence="8">NRRL B-59562</strain>
    </source>
</reference>
<dbReference type="PANTHER" id="PTHR31290:SF5">
    <property type="entry name" value="UV-DAMAGE ENDONUCLEASE"/>
    <property type="match status" value="1"/>
</dbReference>
<evidence type="ECO:0000256" key="1">
    <source>
        <dbReference type="ARBA" id="ARBA00022722"/>
    </source>
</evidence>
<dbReference type="Gene3D" id="3.20.20.150">
    <property type="entry name" value="Divalent-metal-dependent TIM barrel enzymes"/>
    <property type="match status" value="1"/>
</dbReference>
<accession>A0A1H2VF37</accession>
<keyword evidence="4" id="KW-0228">DNA excision</keyword>
<organism evidence="7 8">
    <name type="scientific">Pseudomonas kuykendallii</name>
    <dbReference type="NCBI Taxonomy" id="1007099"/>
    <lineage>
        <taxon>Bacteria</taxon>
        <taxon>Pseudomonadati</taxon>
        <taxon>Pseudomonadota</taxon>
        <taxon>Gammaproteobacteria</taxon>
        <taxon>Pseudomonadales</taxon>
        <taxon>Pseudomonadaceae</taxon>
        <taxon>Pseudomonas</taxon>
    </lineage>
</organism>
<dbReference type="InterPro" id="IPR036237">
    <property type="entry name" value="Xyl_isomerase-like_sf"/>
</dbReference>
<dbReference type="SUPFAM" id="SSF51658">
    <property type="entry name" value="Xylose isomerase-like"/>
    <property type="match status" value="1"/>
</dbReference>
<dbReference type="GO" id="GO:0004519">
    <property type="term" value="F:endonuclease activity"/>
    <property type="evidence" value="ECO:0007669"/>
    <property type="project" value="UniProtKB-KW"/>
</dbReference>
<gene>
    <name evidence="7" type="ORF">SAMN05216287_1223</name>
</gene>
<evidence type="ECO:0000256" key="6">
    <source>
        <dbReference type="ARBA" id="ARBA00023204"/>
    </source>
</evidence>
<evidence type="ECO:0000256" key="5">
    <source>
        <dbReference type="ARBA" id="ARBA00022801"/>
    </source>
</evidence>
<keyword evidence="6" id="KW-0234">DNA repair</keyword>
<dbReference type="GO" id="GO:0006289">
    <property type="term" value="P:nucleotide-excision repair"/>
    <property type="evidence" value="ECO:0007669"/>
    <property type="project" value="InterPro"/>
</dbReference>
<keyword evidence="1" id="KW-0540">Nuclease</keyword>
<keyword evidence="8" id="KW-1185">Reference proteome</keyword>
<proteinExistence type="predicted"/>
<dbReference type="GO" id="GO:0009411">
    <property type="term" value="P:response to UV"/>
    <property type="evidence" value="ECO:0007669"/>
    <property type="project" value="InterPro"/>
</dbReference>
<dbReference type="GO" id="GO:0016787">
    <property type="term" value="F:hydrolase activity"/>
    <property type="evidence" value="ECO:0007669"/>
    <property type="project" value="UniProtKB-KW"/>
</dbReference>
<evidence type="ECO:0000313" key="8">
    <source>
        <dbReference type="Proteomes" id="UP000243778"/>
    </source>
</evidence>
<dbReference type="Proteomes" id="UP000243778">
    <property type="component" value="Unassembled WGS sequence"/>
</dbReference>
<keyword evidence="2 7" id="KW-0255">Endonuclease</keyword>
<sequence>MNLVANSPMTHPRIGFACQFRHPVRELSAAELKVIEAGFNPRTTTLRWMDGVSPQVARDKLLDIVTHNLQAQLRLLEYVVGLPATLHMLRLSSDLLPFYSHPRGQAFYRDPAVARILEEGFAAIGALARQADIRLSFHPGQYCVLGSDKPGVVENSLAEFEYHADMIRMMGYGVRFQDFKCNVHIAGRLGGEGIRAVWPRLSTVARHCITFENEEKTYGVDDCLQLADLAPVVLDIHHCWINEGDYIAPDDPRIARILDSWRGVRPTMHCSQPTERLQDASFDADRKLEMDALLEVMPRRDLYGHSLRMWNRWTNAYALGFLPRFDIMIEAKDKNLAALGFYEGYLVSLGRAGETGESRMLG</sequence>
<dbReference type="InterPro" id="IPR004601">
    <property type="entry name" value="UvdE"/>
</dbReference>
<dbReference type="PANTHER" id="PTHR31290">
    <property type="entry name" value="UV-DAMAGE ENDONUCLEASE"/>
    <property type="match status" value="1"/>
</dbReference>
<keyword evidence="5" id="KW-0378">Hydrolase</keyword>
<evidence type="ECO:0000256" key="4">
    <source>
        <dbReference type="ARBA" id="ARBA00022769"/>
    </source>
</evidence>
<dbReference type="Pfam" id="PF03851">
    <property type="entry name" value="UvdE"/>
    <property type="match status" value="1"/>
</dbReference>
<evidence type="ECO:0000313" key="7">
    <source>
        <dbReference type="EMBL" id="SDW66956.1"/>
    </source>
</evidence>
<evidence type="ECO:0000256" key="2">
    <source>
        <dbReference type="ARBA" id="ARBA00022759"/>
    </source>
</evidence>
<protein>
    <submittedName>
        <fullName evidence="7">UV-damage endonuclease</fullName>
    </submittedName>
</protein>
<dbReference type="EMBL" id="FNNU01000002">
    <property type="protein sequence ID" value="SDW66956.1"/>
    <property type="molecule type" value="Genomic_DNA"/>
</dbReference>
<dbReference type="AlphaFoldDB" id="A0A1H2VF37"/>
<dbReference type="STRING" id="1007099.SAMN05216287_1223"/>
<keyword evidence="3" id="KW-0227">DNA damage</keyword>